<dbReference type="PIRSF" id="PIRSF006078">
    <property type="entry name" value="GlxK"/>
    <property type="match status" value="1"/>
</dbReference>
<dbReference type="EMBL" id="JAHQCW010000025">
    <property type="protein sequence ID" value="MBU9737826.1"/>
    <property type="molecule type" value="Genomic_DNA"/>
</dbReference>
<dbReference type="Gene3D" id="3.40.50.10350">
    <property type="entry name" value="Glycerate kinase, domain 1"/>
    <property type="match status" value="1"/>
</dbReference>
<dbReference type="InterPro" id="IPR018197">
    <property type="entry name" value="Glycerate_kinase_RE-like"/>
</dbReference>
<comment type="caution">
    <text evidence="5">The sequence shown here is derived from an EMBL/GenBank/DDBJ whole genome shotgun (WGS) entry which is preliminary data.</text>
</comment>
<dbReference type="GO" id="GO:0008887">
    <property type="term" value="F:glycerate kinase activity"/>
    <property type="evidence" value="ECO:0007669"/>
    <property type="project" value="UniProtKB-UniRule"/>
</dbReference>
<evidence type="ECO:0000256" key="4">
    <source>
        <dbReference type="PIRNR" id="PIRNR006078"/>
    </source>
</evidence>
<comment type="similarity">
    <text evidence="1 4">Belongs to the glycerate kinase type-1 family.</text>
</comment>
<protein>
    <submittedName>
        <fullName evidence="5">Glycerate kinase</fullName>
    </submittedName>
</protein>
<dbReference type="SUPFAM" id="SSF110738">
    <property type="entry name" value="Glycerate kinase I"/>
    <property type="match status" value="1"/>
</dbReference>
<evidence type="ECO:0000256" key="2">
    <source>
        <dbReference type="ARBA" id="ARBA00022679"/>
    </source>
</evidence>
<dbReference type="AlphaFoldDB" id="A0A949K5U6"/>
<dbReference type="Pfam" id="PF02595">
    <property type="entry name" value="Gly_kinase"/>
    <property type="match status" value="1"/>
</dbReference>
<evidence type="ECO:0000256" key="1">
    <source>
        <dbReference type="ARBA" id="ARBA00006284"/>
    </source>
</evidence>
<dbReference type="RefSeq" id="WP_238722231.1">
    <property type="nucleotide sequence ID" value="NZ_JAHQCW010000025.1"/>
</dbReference>
<dbReference type="PANTHER" id="PTHR21599:SF0">
    <property type="entry name" value="GLYCERATE KINASE"/>
    <property type="match status" value="1"/>
</dbReference>
<proteinExistence type="inferred from homology"/>
<dbReference type="InterPro" id="IPR018193">
    <property type="entry name" value="Glyc_kinase_flavodox-like_fold"/>
</dbReference>
<evidence type="ECO:0000313" key="6">
    <source>
        <dbReference type="Proteomes" id="UP000712157"/>
    </source>
</evidence>
<dbReference type="Proteomes" id="UP000712157">
    <property type="component" value="Unassembled WGS sequence"/>
</dbReference>
<keyword evidence="3 4" id="KW-0418">Kinase</keyword>
<dbReference type="NCBIfam" id="TIGR00045">
    <property type="entry name" value="glycerate kinase"/>
    <property type="match status" value="1"/>
</dbReference>
<evidence type="ECO:0000256" key="3">
    <source>
        <dbReference type="ARBA" id="ARBA00022777"/>
    </source>
</evidence>
<name>A0A949K5U6_9FIRM</name>
<gene>
    <name evidence="5" type="ORF">KTH89_14865</name>
</gene>
<dbReference type="Gene3D" id="3.90.1510.10">
    <property type="entry name" value="Glycerate kinase, domain 2"/>
    <property type="match status" value="1"/>
</dbReference>
<keyword evidence="6" id="KW-1185">Reference proteome</keyword>
<accession>A0A949K5U6</accession>
<reference evidence="5" key="1">
    <citation type="submission" date="2021-06" db="EMBL/GenBank/DDBJ databases">
        <title>Description of novel taxa of the family Lachnospiraceae.</title>
        <authorList>
            <person name="Chaplin A.V."/>
            <person name="Sokolova S.R."/>
            <person name="Pikina A.P."/>
            <person name="Korzhanova M."/>
            <person name="Belova V."/>
            <person name="Korostin D."/>
            <person name="Efimov B.A."/>
        </authorList>
    </citation>
    <scope>NUCLEOTIDE SEQUENCE</scope>
    <source>
        <strain evidence="5">ASD5720</strain>
    </source>
</reference>
<keyword evidence="2 4" id="KW-0808">Transferase</keyword>
<dbReference type="PANTHER" id="PTHR21599">
    <property type="entry name" value="GLYCERATE KINASE"/>
    <property type="match status" value="1"/>
</dbReference>
<evidence type="ECO:0000313" key="5">
    <source>
        <dbReference type="EMBL" id="MBU9737826.1"/>
    </source>
</evidence>
<sequence length="379" mass="40761">MKFVFAPDSFKGTLTSQEVTEILEKEARKVFHDVTTVSVQIADGGEGTLETLVGQTKGEYIRQSVLDPLGREIESGFGKLYENTAIIEMAKASGLPLLKKEERNPLRASTYGTGQLIRAALDQNFKHIYIALGGSATNDGGMGALTALGVRFLDEAGAELEPAGENLIRIRDLDTKGLHPGGAGCKFTLICDVKNPLVGANGATYVFGRQKGASDAMLDELERGMLQYAFVVEEKYKVKIREIPGGGAAGGIGAALHFFLNAEIKPGIETILDMLHFDELLEGADLVVTGEGRLDWQSAFGKVPSGVGLRCKQKNIPAVALVGAVGRNASDIYEYGIDSVFTSVSSIASEEEVMAHAREMVEDAANRMFRCIQVGRKLR</sequence>
<dbReference type="InterPro" id="IPR004381">
    <property type="entry name" value="Glycerate_kinase"/>
</dbReference>
<organism evidence="5 6">
    <name type="scientific">Diplocloster agilis</name>
    <dbReference type="NCBI Taxonomy" id="2850323"/>
    <lineage>
        <taxon>Bacteria</taxon>
        <taxon>Bacillati</taxon>
        <taxon>Bacillota</taxon>
        <taxon>Clostridia</taxon>
        <taxon>Lachnospirales</taxon>
        <taxon>Lachnospiraceae</taxon>
        <taxon>Diplocloster</taxon>
    </lineage>
</organism>
<dbReference type="GO" id="GO:0031388">
    <property type="term" value="P:organic acid phosphorylation"/>
    <property type="evidence" value="ECO:0007669"/>
    <property type="project" value="UniProtKB-UniRule"/>
</dbReference>
<dbReference type="InterPro" id="IPR036129">
    <property type="entry name" value="Glycerate_kinase_sf"/>
</dbReference>